<evidence type="ECO:0000313" key="4">
    <source>
        <dbReference type="Proteomes" id="UP000234847"/>
    </source>
</evidence>
<protein>
    <submittedName>
        <fullName evidence="3">Uncharacterized protein</fullName>
    </submittedName>
</protein>
<feature type="transmembrane region" description="Helical" evidence="2">
    <location>
        <begin position="64"/>
        <end position="85"/>
    </location>
</feature>
<comment type="caution">
    <text evidence="3">The sequence shown here is derived from an EMBL/GenBank/DDBJ whole genome shotgun (WGS) entry which is preliminary data.</text>
</comment>
<keyword evidence="2" id="KW-0812">Transmembrane</keyword>
<evidence type="ECO:0000313" key="3">
    <source>
        <dbReference type="EMBL" id="PKZ82442.1"/>
    </source>
</evidence>
<name>A0AAX0VL35_MICLU</name>
<evidence type="ECO:0000256" key="1">
    <source>
        <dbReference type="SAM" id="MobiDB-lite"/>
    </source>
</evidence>
<proteinExistence type="predicted"/>
<dbReference type="AlphaFoldDB" id="A0AAX0VL35"/>
<reference evidence="3 4" key="1">
    <citation type="submission" date="2017-12" db="EMBL/GenBank/DDBJ databases">
        <title>Phylogenetic diversity of female urinary microbiome.</title>
        <authorList>
            <person name="Thomas-White K."/>
            <person name="Wolfe A.J."/>
        </authorList>
    </citation>
    <scope>NUCLEOTIDE SEQUENCE [LARGE SCALE GENOMIC DNA]</scope>
    <source>
        <strain evidence="3 4">UMB0038</strain>
    </source>
</reference>
<feature type="compositionally biased region" description="Basic and acidic residues" evidence="1">
    <location>
        <begin position="143"/>
        <end position="161"/>
    </location>
</feature>
<organism evidence="3 4">
    <name type="scientific">Micrococcus luteus</name>
    <name type="common">Micrococcus lysodeikticus</name>
    <dbReference type="NCBI Taxonomy" id="1270"/>
    <lineage>
        <taxon>Bacteria</taxon>
        <taxon>Bacillati</taxon>
        <taxon>Actinomycetota</taxon>
        <taxon>Actinomycetes</taxon>
        <taxon>Micrococcales</taxon>
        <taxon>Micrococcaceae</taxon>
        <taxon>Micrococcus</taxon>
    </lineage>
</organism>
<gene>
    <name evidence="3" type="ORF">CYJ95_04380</name>
</gene>
<evidence type="ECO:0000256" key="2">
    <source>
        <dbReference type="SAM" id="Phobius"/>
    </source>
</evidence>
<keyword evidence="2" id="KW-1133">Transmembrane helix</keyword>
<keyword evidence="2" id="KW-0472">Membrane</keyword>
<sequence length="161" mass="17721">MTFAPVNLFTPWLAYWAAALALVVGGILLAAGIWRERRHRRHADEHGRNTEVDVLDNTRLQRRVGAVMLAVAAVLAGVGVGTHLAGLDTLRQNLTAKYGYTSIERIRQSGTGFIIDLTQPDGTVLRDEMVLVDPSGEPFVGEDIFHNPPEKYEDLPLRPAP</sequence>
<dbReference type="Proteomes" id="UP000234847">
    <property type="component" value="Unassembled WGS sequence"/>
</dbReference>
<feature type="region of interest" description="Disordered" evidence="1">
    <location>
        <begin position="140"/>
        <end position="161"/>
    </location>
</feature>
<dbReference type="RefSeq" id="WP_069941864.1">
    <property type="nucleotide sequence ID" value="NZ_CBDRLR010000027.1"/>
</dbReference>
<accession>A0AAX0VL35</accession>
<feature type="transmembrane region" description="Helical" evidence="2">
    <location>
        <begin position="12"/>
        <end position="34"/>
    </location>
</feature>
<dbReference type="EMBL" id="PKJT01000003">
    <property type="protein sequence ID" value="PKZ82442.1"/>
    <property type="molecule type" value="Genomic_DNA"/>
</dbReference>